<proteinExistence type="predicted"/>
<feature type="region of interest" description="Disordered" evidence="1">
    <location>
        <begin position="35"/>
        <end position="63"/>
    </location>
</feature>
<dbReference type="PANTHER" id="PTHR11439">
    <property type="entry name" value="GAG-POL-RELATED RETROTRANSPOSON"/>
    <property type="match status" value="1"/>
</dbReference>
<dbReference type="InterPro" id="IPR013103">
    <property type="entry name" value="RVT_2"/>
</dbReference>
<evidence type="ECO:0000256" key="1">
    <source>
        <dbReference type="SAM" id="MobiDB-lite"/>
    </source>
</evidence>
<dbReference type="Pfam" id="PF07727">
    <property type="entry name" value="RVT_2"/>
    <property type="match status" value="1"/>
</dbReference>
<accession>A0A6A4Z4V1</accession>
<organism evidence="3 4">
    <name type="scientific">Aphanomyces astaci</name>
    <name type="common">Crayfish plague agent</name>
    <dbReference type="NCBI Taxonomy" id="112090"/>
    <lineage>
        <taxon>Eukaryota</taxon>
        <taxon>Sar</taxon>
        <taxon>Stramenopiles</taxon>
        <taxon>Oomycota</taxon>
        <taxon>Saprolegniomycetes</taxon>
        <taxon>Saprolegniales</taxon>
        <taxon>Verrucalvaceae</taxon>
        <taxon>Aphanomyces</taxon>
    </lineage>
</organism>
<feature type="domain" description="Reverse transcriptase Ty1/copia-type" evidence="2">
    <location>
        <begin position="106"/>
        <end position="167"/>
    </location>
</feature>
<sequence length="328" mass="36949">MFANADFAHGRRRVPQSNAIAGITSADDLKSVRFVDPDDTSAPATRTRPASEEPLMKRRKRTIKAPKRCEAQSSCSIIATLDLETFQLDIKTAFLNGELDETIYMKALYGFKQAQRQWHKKLDVFLCTLGFKRCNKDRRIYVLRDDDNAVSAYLVVYVDDITLAGQFATTDKGELDYWTSRFNGTTKRVPCTCTNTFLFKTYLFASTWLAAIRLQLLKYKVSRPLMHPTHATSPTRTDIATAVRYLTLHNHGHTQIHWRLAKRVLNTPLAYNDADFANDNNDSKSITGFVIMLAGVAAVYMSRKQSLVGQSTTEVEFIAAAEAAKSIL</sequence>
<dbReference type="CDD" id="cd09272">
    <property type="entry name" value="RNase_HI_RT_Ty1"/>
    <property type="match status" value="1"/>
</dbReference>
<evidence type="ECO:0000259" key="2">
    <source>
        <dbReference type="Pfam" id="PF07727"/>
    </source>
</evidence>
<name>A0A6A4Z4V1_APHAT</name>
<reference evidence="3 4" key="1">
    <citation type="submission" date="2019-06" db="EMBL/GenBank/DDBJ databases">
        <title>Genomics analysis of Aphanomyces spp. identifies a new class of oomycete effector associated with host adaptation.</title>
        <authorList>
            <person name="Gaulin E."/>
        </authorList>
    </citation>
    <scope>NUCLEOTIDE SEQUENCE [LARGE SCALE GENOMIC DNA]</scope>
    <source>
        <strain evidence="3 4">E</strain>
    </source>
</reference>
<gene>
    <name evidence="3" type="ORF">AaE_013200</name>
</gene>
<evidence type="ECO:0000313" key="3">
    <source>
        <dbReference type="EMBL" id="KAF0708473.1"/>
    </source>
</evidence>
<evidence type="ECO:0000313" key="4">
    <source>
        <dbReference type="Proteomes" id="UP000469452"/>
    </source>
</evidence>
<protein>
    <recommendedName>
        <fullName evidence="2">Reverse transcriptase Ty1/copia-type domain-containing protein</fullName>
    </recommendedName>
</protein>
<dbReference type="PANTHER" id="PTHR11439:SF483">
    <property type="entry name" value="PEPTIDE SYNTHASE GLIP-LIKE, PUTATIVE (AFU_ORTHOLOGUE AFUA_3G12920)-RELATED"/>
    <property type="match status" value="1"/>
</dbReference>
<dbReference type="Proteomes" id="UP000469452">
    <property type="component" value="Unassembled WGS sequence"/>
</dbReference>
<comment type="caution">
    <text evidence="3">The sequence shown here is derived from an EMBL/GenBank/DDBJ whole genome shotgun (WGS) entry which is preliminary data.</text>
</comment>
<dbReference type="EMBL" id="VJMI01019046">
    <property type="protein sequence ID" value="KAF0708473.1"/>
    <property type="molecule type" value="Genomic_DNA"/>
</dbReference>
<dbReference type="AlphaFoldDB" id="A0A6A4Z4V1"/>